<keyword evidence="7" id="KW-0106">Calcium</keyword>
<dbReference type="GO" id="GO:0005509">
    <property type="term" value="F:calcium ion binding"/>
    <property type="evidence" value="ECO:0007669"/>
    <property type="project" value="InterPro"/>
</dbReference>
<dbReference type="WBParaSite" id="GPUH_0001167701-mRNA-1">
    <property type="protein sequence ID" value="GPUH_0001167701-mRNA-1"/>
    <property type="gene ID" value="GPUH_0001167701"/>
</dbReference>
<proteinExistence type="predicted"/>
<dbReference type="GO" id="GO:0023052">
    <property type="term" value="P:signaling"/>
    <property type="evidence" value="ECO:0007669"/>
    <property type="project" value="UniProtKB-ARBA"/>
</dbReference>
<keyword evidence="6" id="KW-0677">Repeat</keyword>
<feature type="domain" description="EGF-like" evidence="13">
    <location>
        <begin position="38"/>
        <end position="76"/>
    </location>
</feature>
<protein>
    <submittedName>
        <fullName evidence="16">Delta-like protein</fullName>
    </submittedName>
</protein>
<keyword evidence="11" id="KW-0325">Glycoprotein</keyword>
<keyword evidence="9" id="KW-0472">Membrane</keyword>
<dbReference type="SMART" id="SM00181">
    <property type="entry name" value="EGF"/>
    <property type="match status" value="4"/>
</dbReference>
<dbReference type="Gene3D" id="2.10.25.10">
    <property type="entry name" value="Laminin"/>
    <property type="match status" value="4"/>
</dbReference>
<comment type="caution">
    <text evidence="12">Lacks conserved residue(s) required for the propagation of feature annotation.</text>
</comment>
<evidence type="ECO:0000256" key="3">
    <source>
        <dbReference type="ARBA" id="ARBA00022536"/>
    </source>
</evidence>
<feature type="disulfide bond" evidence="12">
    <location>
        <begin position="144"/>
        <end position="153"/>
    </location>
</feature>
<reference evidence="14 15" key="2">
    <citation type="submission" date="2018-11" db="EMBL/GenBank/DDBJ databases">
        <authorList>
            <consortium name="Pathogen Informatics"/>
        </authorList>
    </citation>
    <scope>NUCLEOTIDE SEQUENCE [LARGE SCALE GENOMIC DNA]</scope>
</reference>
<keyword evidence="15" id="KW-1185">Reference proteome</keyword>
<evidence type="ECO:0000256" key="12">
    <source>
        <dbReference type="PROSITE-ProRule" id="PRU00076"/>
    </source>
</evidence>
<dbReference type="GO" id="GO:0007154">
    <property type="term" value="P:cell communication"/>
    <property type="evidence" value="ECO:0007669"/>
    <property type="project" value="UniProtKB-ARBA"/>
</dbReference>
<dbReference type="InterPro" id="IPR001881">
    <property type="entry name" value="EGF-like_Ca-bd_dom"/>
</dbReference>
<dbReference type="EMBL" id="UYRT01078713">
    <property type="protein sequence ID" value="VDN19078.1"/>
    <property type="molecule type" value="Genomic_DNA"/>
</dbReference>
<dbReference type="Pfam" id="PF21700">
    <property type="entry name" value="EGF_DL_JAG"/>
    <property type="match status" value="1"/>
</dbReference>
<evidence type="ECO:0000256" key="11">
    <source>
        <dbReference type="ARBA" id="ARBA00023180"/>
    </source>
</evidence>
<dbReference type="PRINTS" id="PR00010">
    <property type="entry name" value="EGFBLOOD"/>
</dbReference>
<feature type="domain" description="EGF-like" evidence="13">
    <location>
        <begin position="78"/>
        <end position="115"/>
    </location>
</feature>
<evidence type="ECO:0000256" key="8">
    <source>
        <dbReference type="ARBA" id="ARBA00022989"/>
    </source>
</evidence>
<dbReference type="InterPro" id="IPR000742">
    <property type="entry name" value="EGF"/>
</dbReference>
<dbReference type="CDD" id="cd00054">
    <property type="entry name" value="EGF_CA"/>
    <property type="match status" value="3"/>
</dbReference>
<dbReference type="FunFam" id="2.10.25.10:FF:000321">
    <property type="entry name" value="Protein delta homolog 1"/>
    <property type="match status" value="1"/>
</dbReference>
<evidence type="ECO:0000256" key="7">
    <source>
        <dbReference type="ARBA" id="ARBA00022837"/>
    </source>
</evidence>
<dbReference type="InterPro" id="IPR051022">
    <property type="entry name" value="Notch_Cell-Fate_Det"/>
</dbReference>
<dbReference type="GO" id="GO:0007157">
    <property type="term" value="P:heterophilic cell-cell adhesion via plasma membrane cell adhesion molecules"/>
    <property type="evidence" value="ECO:0007669"/>
    <property type="project" value="TreeGrafter"/>
</dbReference>
<dbReference type="PROSITE" id="PS00022">
    <property type="entry name" value="EGF_1"/>
    <property type="match status" value="4"/>
</dbReference>
<evidence type="ECO:0000256" key="5">
    <source>
        <dbReference type="ARBA" id="ARBA00022729"/>
    </source>
</evidence>
<dbReference type="GO" id="GO:0045197">
    <property type="term" value="P:establishment or maintenance of epithelial cell apical/basal polarity"/>
    <property type="evidence" value="ECO:0007669"/>
    <property type="project" value="TreeGrafter"/>
</dbReference>
<sequence>MHSTFQCVRYPGCKHGTCRQPNQCICDDGWGGHFCNEDLNYCTRHRPCKNSATCRNTGHGQYTCECLDGFTGTNCETRLENCSLQPCLNGATCIDVRGNNYTCICQWGYTGRYCQIRASSCSDNPCQNDAICTEIGPGSFLCNCRAGWRGTNCDIEIRPCDGIHCFNGGSIFFFDPVVTRFFLSTFTIQKQLMWSAGNTRKYMICSLSQFLMATG</sequence>
<evidence type="ECO:0000259" key="13">
    <source>
        <dbReference type="PROSITE" id="PS50026"/>
    </source>
</evidence>
<dbReference type="FunFam" id="2.10.25.10:FF:000064">
    <property type="entry name" value="Delta-like protein"/>
    <property type="match status" value="1"/>
</dbReference>
<dbReference type="OrthoDB" id="5912267at2759"/>
<evidence type="ECO:0000313" key="16">
    <source>
        <dbReference type="WBParaSite" id="GPUH_0001167701-mRNA-1"/>
    </source>
</evidence>
<name>A0A183DSH2_9BILA</name>
<evidence type="ECO:0000256" key="6">
    <source>
        <dbReference type="ARBA" id="ARBA00022737"/>
    </source>
</evidence>
<keyword evidence="3 12" id="KW-0245">EGF-like domain</keyword>
<keyword evidence="10 12" id="KW-1015">Disulfide bond</keyword>
<evidence type="ECO:0000313" key="14">
    <source>
        <dbReference type="EMBL" id="VDN19078.1"/>
    </source>
</evidence>
<keyword evidence="4" id="KW-0812">Transmembrane</keyword>
<dbReference type="PANTHER" id="PTHR24049">
    <property type="entry name" value="CRUMBS FAMILY MEMBER"/>
    <property type="match status" value="1"/>
</dbReference>
<evidence type="ECO:0000256" key="1">
    <source>
        <dbReference type="ARBA" id="ARBA00004251"/>
    </source>
</evidence>
<dbReference type="PROSITE" id="PS50026">
    <property type="entry name" value="EGF_3"/>
    <property type="match status" value="3"/>
</dbReference>
<evidence type="ECO:0000256" key="9">
    <source>
        <dbReference type="ARBA" id="ARBA00023136"/>
    </source>
</evidence>
<evidence type="ECO:0000256" key="10">
    <source>
        <dbReference type="ARBA" id="ARBA00023157"/>
    </source>
</evidence>
<comment type="subcellular location">
    <subcellularLocation>
        <location evidence="1">Cell membrane</location>
        <topology evidence="1">Single-pass type I membrane protein</topology>
    </subcellularLocation>
</comment>
<organism evidence="16">
    <name type="scientific">Gongylonema pulchrum</name>
    <dbReference type="NCBI Taxonomy" id="637853"/>
    <lineage>
        <taxon>Eukaryota</taxon>
        <taxon>Metazoa</taxon>
        <taxon>Ecdysozoa</taxon>
        <taxon>Nematoda</taxon>
        <taxon>Chromadorea</taxon>
        <taxon>Rhabditida</taxon>
        <taxon>Spirurina</taxon>
        <taxon>Spiruromorpha</taxon>
        <taxon>Spiruroidea</taxon>
        <taxon>Gongylonematidae</taxon>
        <taxon>Gongylonema</taxon>
    </lineage>
</organism>
<dbReference type="Proteomes" id="UP000271098">
    <property type="component" value="Unassembled WGS sequence"/>
</dbReference>
<keyword evidence="2" id="KW-1003">Cell membrane</keyword>
<dbReference type="AlphaFoldDB" id="A0A183DSH2"/>
<dbReference type="GO" id="GO:0032991">
    <property type="term" value="C:protein-containing complex"/>
    <property type="evidence" value="ECO:0007669"/>
    <property type="project" value="TreeGrafter"/>
</dbReference>
<evidence type="ECO:0000313" key="15">
    <source>
        <dbReference type="Proteomes" id="UP000271098"/>
    </source>
</evidence>
<accession>A0A183DSH2</accession>
<feature type="domain" description="EGF-like" evidence="13">
    <location>
        <begin position="117"/>
        <end position="154"/>
    </location>
</feature>
<dbReference type="PANTHER" id="PTHR24049:SF38">
    <property type="entry name" value="DELTA-LIKE PROTEIN"/>
    <property type="match status" value="1"/>
</dbReference>
<evidence type="ECO:0000256" key="4">
    <source>
        <dbReference type="ARBA" id="ARBA00022692"/>
    </source>
</evidence>
<keyword evidence="8" id="KW-1133">Transmembrane helix</keyword>
<feature type="disulfide bond" evidence="12">
    <location>
        <begin position="66"/>
        <end position="75"/>
    </location>
</feature>
<reference evidence="16" key="1">
    <citation type="submission" date="2016-06" db="UniProtKB">
        <authorList>
            <consortium name="WormBaseParasite"/>
        </authorList>
    </citation>
    <scope>IDENTIFICATION</scope>
</reference>
<dbReference type="PROSITE" id="PS01186">
    <property type="entry name" value="EGF_2"/>
    <property type="match status" value="4"/>
</dbReference>
<dbReference type="Pfam" id="PF00008">
    <property type="entry name" value="EGF"/>
    <property type="match status" value="3"/>
</dbReference>
<dbReference type="SMART" id="SM00179">
    <property type="entry name" value="EGF_CA"/>
    <property type="match status" value="3"/>
</dbReference>
<gene>
    <name evidence="14" type="ORF">GPUH_LOCUS11663</name>
</gene>
<feature type="disulfide bond" evidence="12">
    <location>
        <begin position="105"/>
        <end position="114"/>
    </location>
</feature>
<keyword evidence="5" id="KW-0732">Signal</keyword>
<dbReference type="GO" id="GO:0005886">
    <property type="term" value="C:plasma membrane"/>
    <property type="evidence" value="ECO:0007669"/>
    <property type="project" value="UniProtKB-SubCell"/>
</dbReference>
<dbReference type="FunFam" id="2.10.25.10:FF:000391">
    <property type="entry name" value="Weary, isoform C"/>
    <property type="match status" value="1"/>
</dbReference>
<evidence type="ECO:0000256" key="2">
    <source>
        <dbReference type="ARBA" id="ARBA00022475"/>
    </source>
</evidence>
<dbReference type="SUPFAM" id="SSF57196">
    <property type="entry name" value="EGF/Laminin"/>
    <property type="match status" value="3"/>
</dbReference>